<dbReference type="SUPFAM" id="SSF52096">
    <property type="entry name" value="ClpP/crotonase"/>
    <property type="match status" value="1"/>
</dbReference>
<dbReference type="EC" id="4.2.1.17" evidence="2"/>
<sequence>MSETLADTVLVERRADGVACITLNRPALHNAFNEGMIAALTRAVEALGRESGVRALVLRAGGKSFSAGADLDWMKRMAAYGPAENLADARALARLMQTLNACPKPTIARVQGAAFGGGVGLVACCDMAVAAEGARFCLSEVRLGLIPAVISPYVIAAMGARAARRWFLTAERFGAAEALRCGLVHQVVPAEELDAAVTAWLDRLAEGAPSAQAAAKDLIFAVAGQPLTEALVEDTARRIAQCRAAPEGREGVAAFLEKRPPVWGV</sequence>
<dbReference type="PANTHER" id="PTHR42964">
    <property type="entry name" value="ENOYL-COA HYDRATASE"/>
    <property type="match status" value="1"/>
</dbReference>
<gene>
    <name evidence="2" type="primary">echA8_9</name>
    <name evidence="2" type="ORF">GALL_234740</name>
</gene>
<dbReference type="Gene3D" id="3.90.226.10">
    <property type="entry name" value="2-enoyl-CoA Hydratase, Chain A, domain 1"/>
    <property type="match status" value="1"/>
</dbReference>
<protein>
    <submittedName>
        <fullName evidence="2">Putative enoyl-CoA hydratase echA8</fullName>
        <ecNumber evidence="2">4.2.1.17</ecNumber>
    </submittedName>
</protein>
<evidence type="ECO:0000313" key="2">
    <source>
        <dbReference type="EMBL" id="OIQ94517.1"/>
    </source>
</evidence>
<reference evidence="2" key="1">
    <citation type="submission" date="2016-10" db="EMBL/GenBank/DDBJ databases">
        <title>Sequence of Gallionella enrichment culture.</title>
        <authorList>
            <person name="Poehlein A."/>
            <person name="Muehling M."/>
            <person name="Daniel R."/>
        </authorList>
    </citation>
    <scope>NUCLEOTIDE SEQUENCE</scope>
</reference>
<evidence type="ECO:0000256" key="1">
    <source>
        <dbReference type="ARBA" id="ARBA00005254"/>
    </source>
</evidence>
<comment type="similarity">
    <text evidence="1">Belongs to the enoyl-CoA hydratase/isomerase family.</text>
</comment>
<dbReference type="InterPro" id="IPR051683">
    <property type="entry name" value="Enoyl-CoA_Hydratase/Isomerase"/>
</dbReference>
<name>A0A1J5S2E6_9ZZZZ</name>
<accession>A0A1J5S2E6</accession>
<dbReference type="Pfam" id="PF00378">
    <property type="entry name" value="ECH_1"/>
    <property type="match status" value="1"/>
</dbReference>
<dbReference type="InterPro" id="IPR029045">
    <property type="entry name" value="ClpP/crotonase-like_dom_sf"/>
</dbReference>
<dbReference type="PANTHER" id="PTHR42964:SF1">
    <property type="entry name" value="POLYKETIDE BIOSYNTHESIS ENOYL-COA HYDRATASE PKSH-RELATED"/>
    <property type="match status" value="1"/>
</dbReference>
<organism evidence="2">
    <name type="scientific">mine drainage metagenome</name>
    <dbReference type="NCBI Taxonomy" id="410659"/>
    <lineage>
        <taxon>unclassified sequences</taxon>
        <taxon>metagenomes</taxon>
        <taxon>ecological metagenomes</taxon>
    </lineage>
</organism>
<dbReference type="EMBL" id="MLJW01000184">
    <property type="protein sequence ID" value="OIQ94517.1"/>
    <property type="molecule type" value="Genomic_DNA"/>
</dbReference>
<proteinExistence type="inferred from homology"/>
<dbReference type="Gene3D" id="1.10.12.10">
    <property type="entry name" value="Lyase 2-enoyl-coa Hydratase, Chain A, domain 2"/>
    <property type="match status" value="1"/>
</dbReference>
<dbReference type="GO" id="GO:0008300">
    <property type="term" value="P:isoprenoid catabolic process"/>
    <property type="evidence" value="ECO:0007669"/>
    <property type="project" value="TreeGrafter"/>
</dbReference>
<dbReference type="GO" id="GO:0004300">
    <property type="term" value="F:enoyl-CoA hydratase activity"/>
    <property type="evidence" value="ECO:0007669"/>
    <property type="project" value="UniProtKB-EC"/>
</dbReference>
<comment type="caution">
    <text evidence="2">The sequence shown here is derived from an EMBL/GenBank/DDBJ whole genome shotgun (WGS) entry which is preliminary data.</text>
</comment>
<dbReference type="InterPro" id="IPR014748">
    <property type="entry name" value="Enoyl-CoA_hydra_C"/>
</dbReference>
<dbReference type="CDD" id="cd06558">
    <property type="entry name" value="crotonase-like"/>
    <property type="match status" value="1"/>
</dbReference>
<dbReference type="FunFam" id="3.90.226.10:FF:000066">
    <property type="entry name" value="Enoyl-CoA hydratase"/>
    <property type="match status" value="1"/>
</dbReference>
<dbReference type="AlphaFoldDB" id="A0A1J5S2E6"/>
<dbReference type="InterPro" id="IPR001753">
    <property type="entry name" value="Enoyl-CoA_hydra/iso"/>
</dbReference>
<keyword evidence="2" id="KW-0456">Lyase</keyword>